<sequence length="530" mass="60037">MFMHQIVLLLFLDLFLLLPTTFSDRVTFFGRYACNVDFSTDYCVSDTYVAQAFYYGLEDGGGMTKNGTFVDSDIKIDFFDPTVQGSFSRGDQTNNYMSSMLDIMLDEHPDDQILAVVGFENDCKQVAALAQAYNAASFGKYRAFAKLAKSIGWTNLAVINFEEDGPTDYTFHDQLLDALSAESITLDYVKKGGFSANLNNAMFTGLESVIDVVMDTYLKTRIYVVVLAYPISGTFFMNVLSSMGLLETGKYFVIMMGPVNSDYNSYYTFNTNRDFSDEWVKFQTRVNNDATKTFCPPLCETESENIAQNDPWSDDDVYRYSESPAIVDAYDMGRLLSETIKVHGASLLRDSKELVKTMSGRGVTCNLSELEIIVLVVCVVAIIILIGVIAYIARWIAYERRLESSYFLVYRKDVQLVDMTKFGSSRGGSMLQSAISMRSMYEDAGPVEGVNLNFYNNGVRKAARRNQMRKPEKSPIANRDEWVEIIDWHLAKYENTLVTVRKINKPQLKLTREMKQEIDLVCIHDISYVV</sequence>
<proteinExistence type="predicted"/>
<reference evidence="4" key="1">
    <citation type="submission" date="2010-08" db="EMBL/GenBank/DDBJ databases">
        <authorList>
            <consortium name="Caenorhabditis japonica Sequencing Consortium"/>
            <person name="Wilson R.K."/>
        </authorList>
    </citation>
    <scope>NUCLEOTIDE SEQUENCE [LARGE SCALE GENOMIC DNA]</scope>
    <source>
        <strain evidence="4">DF5081</strain>
    </source>
</reference>
<reference evidence="3" key="2">
    <citation type="submission" date="2022-06" db="UniProtKB">
        <authorList>
            <consortium name="EnsemblMetazoa"/>
        </authorList>
    </citation>
    <scope>IDENTIFICATION</scope>
    <source>
        <strain evidence="3">DF5081</strain>
    </source>
</reference>
<feature type="transmembrane region" description="Helical" evidence="1">
    <location>
        <begin position="372"/>
        <end position="393"/>
    </location>
</feature>
<feature type="chain" id="PRO_5035786625" description="Receptor ligand binding region domain-containing protein" evidence="2">
    <location>
        <begin position="24"/>
        <end position="530"/>
    </location>
</feature>
<keyword evidence="4" id="KW-1185">Reference proteome</keyword>
<evidence type="ECO:0008006" key="5">
    <source>
        <dbReference type="Google" id="ProtNLM"/>
    </source>
</evidence>
<dbReference type="AlphaFoldDB" id="A0A8R1IFC4"/>
<dbReference type="Gene3D" id="3.40.50.2300">
    <property type="match status" value="1"/>
</dbReference>
<name>A0A8R1IFC4_CAEJA</name>
<feature type="signal peptide" evidence="2">
    <location>
        <begin position="1"/>
        <end position="23"/>
    </location>
</feature>
<evidence type="ECO:0000313" key="3">
    <source>
        <dbReference type="EnsemblMetazoa" id="CJA25559b.1"/>
    </source>
</evidence>
<keyword evidence="2" id="KW-0732">Signal</keyword>
<accession>A0A8R1IFC4</accession>
<dbReference type="EnsemblMetazoa" id="CJA25559b.1">
    <property type="protein sequence ID" value="CJA25559b.1"/>
    <property type="gene ID" value="WBGene00181131"/>
</dbReference>
<evidence type="ECO:0000256" key="2">
    <source>
        <dbReference type="SAM" id="SignalP"/>
    </source>
</evidence>
<dbReference type="Proteomes" id="UP000005237">
    <property type="component" value="Unassembled WGS sequence"/>
</dbReference>
<keyword evidence="1" id="KW-0812">Transmembrane</keyword>
<keyword evidence="1" id="KW-0472">Membrane</keyword>
<organism evidence="3 4">
    <name type="scientific">Caenorhabditis japonica</name>
    <dbReference type="NCBI Taxonomy" id="281687"/>
    <lineage>
        <taxon>Eukaryota</taxon>
        <taxon>Metazoa</taxon>
        <taxon>Ecdysozoa</taxon>
        <taxon>Nematoda</taxon>
        <taxon>Chromadorea</taxon>
        <taxon>Rhabditida</taxon>
        <taxon>Rhabditina</taxon>
        <taxon>Rhabditomorpha</taxon>
        <taxon>Rhabditoidea</taxon>
        <taxon>Rhabditidae</taxon>
        <taxon>Peloderinae</taxon>
        <taxon>Caenorhabditis</taxon>
    </lineage>
</organism>
<keyword evidence="1" id="KW-1133">Transmembrane helix</keyword>
<evidence type="ECO:0000256" key="1">
    <source>
        <dbReference type="SAM" id="Phobius"/>
    </source>
</evidence>
<evidence type="ECO:0000313" key="4">
    <source>
        <dbReference type="Proteomes" id="UP000005237"/>
    </source>
</evidence>
<protein>
    <recommendedName>
        <fullName evidence="5">Receptor ligand binding region domain-containing protein</fullName>
    </recommendedName>
</protein>
<dbReference type="InterPro" id="IPR028082">
    <property type="entry name" value="Peripla_BP_I"/>
</dbReference>
<dbReference type="SUPFAM" id="SSF53822">
    <property type="entry name" value="Periplasmic binding protein-like I"/>
    <property type="match status" value="1"/>
</dbReference>